<accession>A0A369JM73</accession>
<dbReference type="AlphaFoldDB" id="A0A369JM73"/>
<gene>
    <name evidence="1" type="ORF">Hypma_012409</name>
</gene>
<evidence type="ECO:0000313" key="2">
    <source>
        <dbReference type="Proteomes" id="UP000076154"/>
    </source>
</evidence>
<dbReference type="Proteomes" id="UP000076154">
    <property type="component" value="Unassembled WGS sequence"/>
</dbReference>
<protein>
    <submittedName>
        <fullName evidence="1">Uncharacterized protein</fullName>
    </submittedName>
</protein>
<evidence type="ECO:0000313" key="1">
    <source>
        <dbReference type="EMBL" id="RDB20504.1"/>
    </source>
</evidence>
<sequence length="239" mass="26466">MSPWSGIHKGLSCLLCYIQPCHPPQLFTEHHLSLCPPTRLKLRKRQAAFTRKEQSAASSSLLRSGPRLADPAANRNIDVEYTLATGEKVTIRNVKASLTTGSEAHLTDENAGYRIYGTIKVTVEVAEEFNADGIPHTALASTVNGKPKNVLWQPRDRGFLIQSVTFNHSRHPDAIAGKVTFPKGTKVEIRSPGRSTKGSAPRHINDALYTVWRVTTKDLVLKVTNSEDRRITKDYLSSL</sequence>
<organism evidence="1 2">
    <name type="scientific">Hypsizygus marmoreus</name>
    <name type="common">White beech mushroom</name>
    <name type="synonym">Agaricus marmoreus</name>
    <dbReference type="NCBI Taxonomy" id="39966"/>
    <lineage>
        <taxon>Eukaryota</taxon>
        <taxon>Fungi</taxon>
        <taxon>Dikarya</taxon>
        <taxon>Basidiomycota</taxon>
        <taxon>Agaricomycotina</taxon>
        <taxon>Agaricomycetes</taxon>
        <taxon>Agaricomycetidae</taxon>
        <taxon>Agaricales</taxon>
        <taxon>Tricholomatineae</taxon>
        <taxon>Lyophyllaceae</taxon>
        <taxon>Hypsizygus</taxon>
    </lineage>
</organism>
<dbReference type="InParanoid" id="A0A369JM73"/>
<dbReference type="EMBL" id="LUEZ02000062">
    <property type="protein sequence ID" value="RDB20504.1"/>
    <property type="molecule type" value="Genomic_DNA"/>
</dbReference>
<name>A0A369JM73_HYPMA</name>
<keyword evidence="2" id="KW-1185">Reference proteome</keyword>
<reference evidence="1" key="1">
    <citation type="submission" date="2018-04" db="EMBL/GenBank/DDBJ databases">
        <title>Whole genome sequencing of Hypsizygus marmoreus.</title>
        <authorList>
            <person name="Choi I.-G."/>
            <person name="Min B."/>
            <person name="Kim J.-G."/>
            <person name="Kim S."/>
            <person name="Oh Y.-L."/>
            <person name="Kong W.-S."/>
            <person name="Park H."/>
            <person name="Jeong J."/>
            <person name="Song E.-S."/>
        </authorList>
    </citation>
    <scope>NUCLEOTIDE SEQUENCE [LARGE SCALE GENOMIC DNA]</scope>
    <source>
        <strain evidence="1">51987-8</strain>
    </source>
</reference>
<comment type="caution">
    <text evidence="1">The sequence shown here is derived from an EMBL/GenBank/DDBJ whole genome shotgun (WGS) entry which is preliminary data.</text>
</comment>
<proteinExistence type="predicted"/>